<dbReference type="OrthoDB" id="3070940at2759"/>
<dbReference type="KEGG" id="lbc:LACBIDRAFT_335926"/>
<dbReference type="HOGENOM" id="CLU_146848_0_0_1"/>
<evidence type="ECO:0000313" key="2">
    <source>
        <dbReference type="Proteomes" id="UP000001194"/>
    </source>
</evidence>
<name>B0E3V2_LACBS</name>
<reference evidence="1 2" key="1">
    <citation type="journal article" date="2008" name="Nature">
        <title>The genome of Laccaria bicolor provides insights into mycorrhizal symbiosis.</title>
        <authorList>
            <person name="Martin F."/>
            <person name="Aerts A."/>
            <person name="Ahren D."/>
            <person name="Brun A."/>
            <person name="Danchin E.G.J."/>
            <person name="Duchaussoy F."/>
            <person name="Gibon J."/>
            <person name="Kohler A."/>
            <person name="Lindquist E."/>
            <person name="Pereda V."/>
            <person name="Salamov A."/>
            <person name="Shapiro H.J."/>
            <person name="Wuyts J."/>
            <person name="Blaudez D."/>
            <person name="Buee M."/>
            <person name="Brokstein P."/>
            <person name="Canbaeck B."/>
            <person name="Cohen D."/>
            <person name="Courty P.E."/>
            <person name="Coutinho P.M."/>
            <person name="Delaruelle C."/>
            <person name="Detter J.C."/>
            <person name="Deveau A."/>
            <person name="DiFazio S."/>
            <person name="Duplessis S."/>
            <person name="Fraissinet-Tachet L."/>
            <person name="Lucic E."/>
            <person name="Frey-Klett P."/>
            <person name="Fourrey C."/>
            <person name="Feussner I."/>
            <person name="Gay G."/>
            <person name="Grimwood J."/>
            <person name="Hoegger P.J."/>
            <person name="Jain P."/>
            <person name="Kilaru S."/>
            <person name="Labbe J."/>
            <person name="Lin Y.C."/>
            <person name="Legue V."/>
            <person name="Le Tacon F."/>
            <person name="Marmeisse R."/>
            <person name="Melayah D."/>
            <person name="Montanini B."/>
            <person name="Muratet M."/>
            <person name="Nehls U."/>
            <person name="Niculita-Hirzel H."/>
            <person name="Oudot-Le Secq M.P."/>
            <person name="Peter M."/>
            <person name="Quesneville H."/>
            <person name="Rajashekar B."/>
            <person name="Reich M."/>
            <person name="Rouhier N."/>
            <person name="Schmutz J."/>
            <person name="Yin T."/>
            <person name="Chalot M."/>
            <person name="Henrissat B."/>
            <person name="Kuees U."/>
            <person name="Lucas S."/>
            <person name="Van de Peer Y."/>
            <person name="Podila G.K."/>
            <person name="Polle A."/>
            <person name="Pukkila P.J."/>
            <person name="Richardson P.M."/>
            <person name="Rouze P."/>
            <person name="Sanders I.R."/>
            <person name="Stajich J.E."/>
            <person name="Tunlid A."/>
            <person name="Tuskan G."/>
            <person name="Grigoriev I.V."/>
        </authorList>
    </citation>
    <scope>NUCLEOTIDE SEQUENCE [LARGE SCALE GENOMIC DNA]</scope>
    <source>
        <strain evidence="2">S238N-H82 / ATCC MYA-4686</strain>
    </source>
</reference>
<evidence type="ECO:0000313" key="1">
    <source>
        <dbReference type="EMBL" id="EDQ98478.1"/>
    </source>
</evidence>
<accession>B0E3V2</accession>
<keyword evidence="2" id="KW-1185">Reference proteome</keyword>
<organism evidence="2">
    <name type="scientific">Laccaria bicolor (strain S238N-H82 / ATCC MYA-4686)</name>
    <name type="common">Bicoloured deceiver</name>
    <name type="synonym">Laccaria laccata var. bicolor</name>
    <dbReference type="NCBI Taxonomy" id="486041"/>
    <lineage>
        <taxon>Eukaryota</taxon>
        <taxon>Fungi</taxon>
        <taxon>Dikarya</taxon>
        <taxon>Basidiomycota</taxon>
        <taxon>Agaricomycotina</taxon>
        <taxon>Agaricomycetes</taxon>
        <taxon>Agaricomycetidae</taxon>
        <taxon>Agaricales</taxon>
        <taxon>Agaricineae</taxon>
        <taxon>Hydnangiaceae</taxon>
        <taxon>Laccaria</taxon>
    </lineage>
</organism>
<gene>
    <name evidence="1" type="ORF">LACBIDRAFT_335926</name>
</gene>
<dbReference type="GeneID" id="6086525"/>
<sequence length="149" mass="16654">MRFSAYSTWIPAYSSQIPSEFLDSSWNLWNPVGNSGGMESIAIFQQRKSLPTAYTAWLQLMVAHFDAVEIIVEYMQKHQCHTVSVDILVAPAAHKSMLLWRDLFLGNHLPNTGMTGDFPSQDDIRQFLEEGVTRAAAANFDLALANTAC</sequence>
<protein>
    <submittedName>
        <fullName evidence="1">Predicted protein</fullName>
    </submittedName>
</protein>
<proteinExistence type="predicted"/>
<dbReference type="InParanoid" id="B0E3V2"/>
<dbReference type="Proteomes" id="UP000001194">
    <property type="component" value="Unassembled WGS sequence"/>
</dbReference>
<dbReference type="EMBL" id="DS547270">
    <property type="protein sequence ID" value="EDQ98478.1"/>
    <property type="molecule type" value="Genomic_DNA"/>
</dbReference>
<dbReference type="RefSeq" id="XP_001890870.1">
    <property type="nucleotide sequence ID" value="XM_001890835.1"/>
</dbReference>
<dbReference type="AlphaFoldDB" id="B0E3V2"/>